<evidence type="ECO:0000259" key="1">
    <source>
        <dbReference type="Pfam" id="PF00775"/>
    </source>
</evidence>
<protein>
    <submittedName>
        <fullName evidence="2">Protocatechuate 3,4-dioxygenase beta chain</fullName>
        <ecNumber evidence="2">1.13.11.3</ecNumber>
    </submittedName>
</protein>
<dbReference type="EC" id="1.13.11.3" evidence="2"/>
<dbReference type="OrthoDB" id="9800887at2"/>
<dbReference type="InterPro" id="IPR000627">
    <property type="entry name" value="Intradiol_dOase_C"/>
</dbReference>
<dbReference type="CDD" id="cd03457">
    <property type="entry name" value="intradiol_dioxygenase_like"/>
    <property type="match status" value="1"/>
</dbReference>
<dbReference type="SUPFAM" id="SSF49482">
    <property type="entry name" value="Aromatic compound dioxygenase"/>
    <property type="match status" value="1"/>
</dbReference>
<dbReference type="Gene3D" id="2.60.130.10">
    <property type="entry name" value="Aromatic compound dioxygenase"/>
    <property type="match status" value="1"/>
</dbReference>
<sequence>MDNDDKPIGRILSRREVLAVLGGMSGLLGGPRSAAQGGSSAFPACVVRPALTEGPYFVDVQLNRSDIRSDPTTGVVKPGVPLRLRFVVTRVSAAGCLPLPGAMVDIWQCDAQGMYSGVRDRYGDTRGQKWLRGYQVTDAQGVAQFTTIYPGWYPGRTVHIHFKIRYQNRDFTSQLFFDDALSDRILANPPYAKPGNRIRNIQDSIYRSGGSQLLLNLVPEGSGYAATFEIGLSL</sequence>
<dbReference type="AlphaFoldDB" id="A0A399EF61"/>
<dbReference type="InterPro" id="IPR015889">
    <property type="entry name" value="Intradiol_dOase_core"/>
</dbReference>
<reference evidence="2 3" key="1">
    <citation type="submission" date="2018-08" db="EMBL/GenBank/DDBJ databases">
        <title>Meiothermus luteus KCTC 52599 genome sequencing project.</title>
        <authorList>
            <person name="Da Costa M.S."/>
            <person name="Albuquerque L."/>
            <person name="Raposo P."/>
            <person name="Froufe H.J.C."/>
            <person name="Barroso C.S."/>
            <person name="Egas C."/>
        </authorList>
    </citation>
    <scope>NUCLEOTIDE SEQUENCE [LARGE SCALE GENOMIC DNA]</scope>
    <source>
        <strain evidence="2 3">KCTC 52599</strain>
    </source>
</reference>
<keyword evidence="2" id="KW-0560">Oxidoreductase</keyword>
<dbReference type="GO" id="GO:0018578">
    <property type="term" value="F:protocatechuate 3,4-dioxygenase activity"/>
    <property type="evidence" value="ECO:0007669"/>
    <property type="project" value="UniProtKB-EC"/>
</dbReference>
<evidence type="ECO:0000313" key="3">
    <source>
        <dbReference type="Proteomes" id="UP000265800"/>
    </source>
</evidence>
<comment type="caution">
    <text evidence="2">The sequence shown here is derived from an EMBL/GenBank/DDBJ whole genome shotgun (WGS) entry which is preliminary data.</text>
</comment>
<feature type="domain" description="Intradiol ring-cleavage dioxygenases" evidence="1">
    <location>
        <begin position="53"/>
        <end position="162"/>
    </location>
</feature>
<dbReference type="GO" id="GO:0008199">
    <property type="term" value="F:ferric iron binding"/>
    <property type="evidence" value="ECO:0007669"/>
    <property type="project" value="InterPro"/>
</dbReference>
<dbReference type="Proteomes" id="UP000265800">
    <property type="component" value="Unassembled WGS sequence"/>
</dbReference>
<dbReference type="PANTHER" id="PTHR34315">
    <property type="match status" value="1"/>
</dbReference>
<organism evidence="2 3">
    <name type="scientific">Meiothermus luteus</name>
    <dbReference type="NCBI Taxonomy" id="2026184"/>
    <lineage>
        <taxon>Bacteria</taxon>
        <taxon>Thermotogati</taxon>
        <taxon>Deinococcota</taxon>
        <taxon>Deinococci</taxon>
        <taxon>Thermales</taxon>
        <taxon>Thermaceae</taxon>
        <taxon>Meiothermus</taxon>
    </lineage>
</organism>
<keyword evidence="2" id="KW-0223">Dioxygenase</keyword>
<evidence type="ECO:0000313" key="2">
    <source>
        <dbReference type="EMBL" id="RIH81789.1"/>
    </source>
</evidence>
<accession>A0A399EF61</accession>
<dbReference type="EMBL" id="QWKZ01000138">
    <property type="protein sequence ID" value="RIH81789.1"/>
    <property type="molecule type" value="Genomic_DNA"/>
</dbReference>
<name>A0A399EF61_9DEIN</name>
<keyword evidence="3" id="KW-1185">Reference proteome</keyword>
<dbReference type="RefSeq" id="WP_119361185.1">
    <property type="nucleotide sequence ID" value="NZ_QWKZ01000138.1"/>
</dbReference>
<gene>
    <name evidence="2" type="primary">pcaH_2</name>
    <name evidence="2" type="ORF">Mlute_02693</name>
</gene>
<proteinExistence type="predicted"/>
<dbReference type="Pfam" id="PF00775">
    <property type="entry name" value="Dioxygenase_C"/>
    <property type="match status" value="1"/>
</dbReference>
<dbReference type="PANTHER" id="PTHR34315:SF1">
    <property type="entry name" value="INTRADIOL RING-CLEAVAGE DIOXYGENASES DOMAIN-CONTAINING PROTEIN-RELATED"/>
    <property type="match status" value="1"/>
</dbReference>